<dbReference type="UniPathway" id="UPA00109">
    <property type="reaction ID" value="UER00186"/>
</dbReference>
<feature type="binding site" evidence="13">
    <location>
        <position position="466"/>
    </location>
    <ligand>
        <name>Mn(2+)</name>
        <dbReference type="ChEBI" id="CHEBI:29035"/>
        <label>2</label>
    </ligand>
</feature>
<feature type="binding site" evidence="12">
    <location>
        <position position="209"/>
    </location>
    <ligand>
        <name>substrate</name>
    </ligand>
</feature>
<keyword evidence="7" id="KW-0324">Glycolysis</keyword>
<feature type="binding site" evidence="13">
    <location>
        <position position="24"/>
    </location>
    <ligand>
        <name>Mn(2+)</name>
        <dbReference type="ChEBI" id="CHEBI:29035"/>
        <label>2</label>
    </ligand>
</feature>
<evidence type="ECO:0000256" key="8">
    <source>
        <dbReference type="ARBA" id="ARBA00023211"/>
    </source>
</evidence>
<dbReference type="PIRSF" id="PIRSF001492">
    <property type="entry name" value="IPGAM"/>
    <property type="match status" value="1"/>
</dbReference>
<evidence type="ECO:0000259" key="14">
    <source>
        <dbReference type="Pfam" id="PF01676"/>
    </source>
</evidence>
<dbReference type="GO" id="GO:0006007">
    <property type="term" value="P:glucose catabolic process"/>
    <property type="evidence" value="ECO:0007669"/>
    <property type="project" value="InterPro"/>
</dbReference>
<dbReference type="OrthoDB" id="9800863at2"/>
<feature type="binding site" evidence="12">
    <location>
        <position position="202"/>
    </location>
    <ligand>
        <name>substrate</name>
    </ligand>
</feature>
<evidence type="ECO:0000256" key="7">
    <source>
        <dbReference type="ARBA" id="ARBA00023152"/>
    </source>
</evidence>
<feature type="binding site" evidence="12">
    <location>
        <position position="136"/>
    </location>
    <ligand>
        <name>substrate</name>
    </ligand>
</feature>
<evidence type="ECO:0000256" key="9">
    <source>
        <dbReference type="ARBA" id="ARBA00023235"/>
    </source>
</evidence>
<comment type="pathway">
    <text evidence="4">Carbohydrate degradation; glycolysis; pyruvate from D-glyceraldehyde 3-phosphate: step 3/5.</text>
</comment>
<feature type="binding site" evidence="13">
    <location>
        <position position="465"/>
    </location>
    <ligand>
        <name>Mn(2+)</name>
        <dbReference type="ChEBI" id="CHEBI:29035"/>
        <label>2</label>
    </ligand>
</feature>
<feature type="binding site" evidence="13">
    <location>
        <position position="424"/>
    </location>
    <ligand>
        <name>Mn(2+)</name>
        <dbReference type="ChEBI" id="CHEBI:29035"/>
        <label>1</label>
    </ligand>
</feature>
<comment type="cofactor">
    <cofactor evidence="2">
        <name>Mn(2+)</name>
        <dbReference type="ChEBI" id="CHEBI:29035"/>
    </cofactor>
</comment>
<feature type="binding site" evidence="12">
    <location>
        <begin position="166"/>
        <end position="167"/>
    </location>
    <ligand>
        <name>substrate</name>
    </ligand>
</feature>
<accession>E1RA79</accession>
<feature type="domain" description="BPG-independent PGAM N-terminal" evidence="15">
    <location>
        <begin position="95"/>
        <end position="317"/>
    </location>
</feature>
<dbReference type="GO" id="GO:0030145">
    <property type="term" value="F:manganese ion binding"/>
    <property type="evidence" value="ECO:0007669"/>
    <property type="project" value="InterPro"/>
</dbReference>
<feature type="binding site" evidence="13">
    <location>
        <position position="496"/>
    </location>
    <ligand>
        <name>Mn(2+)</name>
        <dbReference type="ChEBI" id="CHEBI:29035"/>
        <label>1</label>
    </ligand>
</feature>
<dbReference type="KEGG" id="ssm:Spirs_0213"/>
<evidence type="ECO:0000313" key="16">
    <source>
        <dbReference type="EMBL" id="ADK79370.1"/>
    </source>
</evidence>
<evidence type="ECO:0000256" key="13">
    <source>
        <dbReference type="PIRSR" id="PIRSR001492-3"/>
    </source>
</evidence>
<keyword evidence="9" id="KW-0413">Isomerase</keyword>
<dbReference type="Proteomes" id="UP000002318">
    <property type="component" value="Chromosome"/>
</dbReference>
<dbReference type="InterPro" id="IPR036646">
    <property type="entry name" value="PGAM_B_sf"/>
</dbReference>
<evidence type="ECO:0000256" key="12">
    <source>
        <dbReference type="PIRSR" id="PIRSR001492-2"/>
    </source>
</evidence>
<name>E1RA79_SEDSS</name>
<proteinExistence type="inferred from homology"/>
<evidence type="ECO:0000313" key="17">
    <source>
        <dbReference type="Proteomes" id="UP000002318"/>
    </source>
</evidence>
<dbReference type="Pfam" id="PF06415">
    <property type="entry name" value="iPGM_N"/>
    <property type="match status" value="1"/>
</dbReference>
<dbReference type="eggNOG" id="COG0696">
    <property type="taxonomic scope" value="Bacteria"/>
</dbReference>
<dbReference type="Gene3D" id="3.40.1450.10">
    <property type="entry name" value="BPG-independent phosphoglycerate mutase, domain B"/>
    <property type="match status" value="1"/>
</dbReference>
<dbReference type="Pfam" id="PF01676">
    <property type="entry name" value="Metalloenzyme"/>
    <property type="match status" value="1"/>
</dbReference>
<keyword evidence="8 13" id="KW-0464">Manganese</keyword>
<dbReference type="InterPro" id="IPR006124">
    <property type="entry name" value="Metalloenzyme"/>
</dbReference>
<dbReference type="PANTHER" id="PTHR31637:SF0">
    <property type="entry name" value="2,3-BISPHOSPHOGLYCERATE-INDEPENDENT PHOSPHOGLYCERATE MUTASE"/>
    <property type="match status" value="1"/>
</dbReference>
<dbReference type="FunFam" id="3.40.1450.10:FF:000002">
    <property type="entry name" value="2,3-bisphosphoglycerate-independent phosphoglycerate mutase"/>
    <property type="match status" value="1"/>
</dbReference>
<comment type="catalytic activity">
    <reaction evidence="1">
        <text>(2R)-2-phosphoglycerate = (2R)-3-phosphoglycerate</text>
        <dbReference type="Rhea" id="RHEA:15901"/>
        <dbReference type="ChEBI" id="CHEBI:58272"/>
        <dbReference type="ChEBI" id="CHEBI:58289"/>
        <dbReference type="EC" id="5.4.2.12"/>
    </reaction>
</comment>
<reference evidence="16 17" key="1">
    <citation type="journal article" date="2010" name="Stand. Genomic Sci.">
        <title>Complete genome sequence of Spirochaeta smaragdinae type strain (SEBR 4228).</title>
        <authorList>
            <person name="Mavromatis K."/>
            <person name="Yasawong M."/>
            <person name="Chertkov O."/>
            <person name="Lapidus A."/>
            <person name="Lucas S."/>
            <person name="Nolan M."/>
            <person name="Del Rio T.G."/>
            <person name="Tice H."/>
            <person name="Cheng J.F."/>
            <person name="Pitluck S."/>
            <person name="Liolios K."/>
            <person name="Ivanova N."/>
            <person name="Tapia R."/>
            <person name="Han C."/>
            <person name="Bruce D."/>
            <person name="Goodwin L."/>
            <person name="Pati A."/>
            <person name="Chen A."/>
            <person name="Palaniappan K."/>
            <person name="Land M."/>
            <person name="Hauser L."/>
            <person name="Chang Y.J."/>
            <person name="Jeffries C.D."/>
            <person name="Detter J.C."/>
            <person name="Rohde M."/>
            <person name="Brambilla E."/>
            <person name="Spring S."/>
            <person name="Goker M."/>
            <person name="Sikorski J."/>
            <person name="Woyke T."/>
            <person name="Bristow J."/>
            <person name="Eisen J.A."/>
            <person name="Markowitz V."/>
            <person name="Hugenholtz P."/>
            <person name="Klenk H.P."/>
            <person name="Kyrpides N.C."/>
        </authorList>
    </citation>
    <scope>NUCLEOTIDE SEQUENCE [LARGE SCALE GENOMIC DNA]</scope>
    <source>
        <strain evidence="17">DSM 11293 / JCM 15392 / SEBR 4228</strain>
    </source>
</reference>
<comment type="similarity">
    <text evidence="5">Belongs to the BPG-independent phosphoglycerate mutase family.</text>
</comment>
<dbReference type="SUPFAM" id="SSF64158">
    <property type="entry name" value="2,3-Bisphosphoglycerate-independent phosphoglycerate mutase, substrate-binding domain"/>
    <property type="match status" value="1"/>
</dbReference>
<evidence type="ECO:0000256" key="11">
    <source>
        <dbReference type="PIRSR" id="PIRSR001492-1"/>
    </source>
</evidence>
<feature type="domain" description="Metalloenzyme" evidence="14">
    <location>
        <begin position="17"/>
        <end position="538"/>
    </location>
</feature>
<gene>
    <name evidence="16" type="ordered locus">Spirs_0213</name>
</gene>
<dbReference type="InterPro" id="IPR005995">
    <property type="entry name" value="Pgm_bpd_ind"/>
</dbReference>
<organism evidence="16 17">
    <name type="scientific">Sediminispirochaeta smaragdinae (strain DSM 11293 / JCM 15392 / SEBR 4228)</name>
    <name type="common">Spirochaeta smaragdinae</name>
    <dbReference type="NCBI Taxonomy" id="573413"/>
    <lineage>
        <taxon>Bacteria</taxon>
        <taxon>Pseudomonadati</taxon>
        <taxon>Spirochaetota</taxon>
        <taxon>Spirochaetia</taxon>
        <taxon>Spirochaetales</taxon>
        <taxon>Spirochaetaceae</taxon>
        <taxon>Sediminispirochaeta</taxon>
    </lineage>
</organism>
<dbReference type="EMBL" id="CP002116">
    <property type="protein sequence ID" value="ADK79370.1"/>
    <property type="molecule type" value="Genomic_DNA"/>
</dbReference>
<dbReference type="InterPro" id="IPR017850">
    <property type="entry name" value="Alkaline_phosphatase_core_sf"/>
</dbReference>
<dbReference type="GO" id="GO:0004619">
    <property type="term" value="F:phosphoglycerate mutase activity"/>
    <property type="evidence" value="ECO:0007669"/>
    <property type="project" value="UniProtKB-UniRule"/>
</dbReference>
<keyword evidence="17" id="KW-1185">Reference proteome</keyword>
<dbReference type="GO" id="GO:0006096">
    <property type="term" value="P:glycolytic process"/>
    <property type="evidence" value="ECO:0007669"/>
    <property type="project" value="UniProtKB-UniRule"/>
</dbReference>
<evidence type="ECO:0000256" key="5">
    <source>
        <dbReference type="ARBA" id="ARBA00008819"/>
    </source>
</evidence>
<protein>
    <recommendedName>
        <fullName evidence="10">2,3-bisphosphoglycerate-independent phosphoglycerate mutase</fullName>
        <ecNumber evidence="10">5.4.2.12</ecNumber>
    </recommendedName>
</protein>
<dbReference type="InterPro" id="IPR011258">
    <property type="entry name" value="BPG-indep_PGM_N"/>
</dbReference>
<evidence type="ECO:0000259" key="15">
    <source>
        <dbReference type="Pfam" id="PF06415"/>
    </source>
</evidence>
<feature type="binding site" evidence="13">
    <location>
        <position position="428"/>
    </location>
    <ligand>
        <name>Mn(2+)</name>
        <dbReference type="ChEBI" id="CHEBI:29035"/>
        <label>1</label>
    </ligand>
</feature>
<feature type="active site" description="Phosphoserine intermediate" evidence="11">
    <location>
        <position position="75"/>
    </location>
</feature>
<feature type="binding site" evidence="13">
    <location>
        <position position="75"/>
    </location>
    <ligand>
        <name>Mn(2+)</name>
        <dbReference type="ChEBI" id="CHEBI:29035"/>
        <label>2</label>
    </ligand>
</feature>
<evidence type="ECO:0000256" key="4">
    <source>
        <dbReference type="ARBA" id="ARBA00004798"/>
    </source>
</evidence>
<evidence type="ECO:0000256" key="2">
    <source>
        <dbReference type="ARBA" id="ARBA00001936"/>
    </source>
</evidence>
<evidence type="ECO:0000256" key="1">
    <source>
        <dbReference type="ARBA" id="ARBA00000370"/>
    </source>
</evidence>
<feature type="binding site" evidence="12">
    <location>
        <begin position="280"/>
        <end position="283"/>
    </location>
    <ligand>
        <name>substrate</name>
    </ligand>
</feature>
<dbReference type="PANTHER" id="PTHR31637">
    <property type="entry name" value="2,3-BISPHOSPHOGLYCERATE-INDEPENDENT PHOSPHOGLYCERATE MUTASE"/>
    <property type="match status" value="1"/>
</dbReference>
<dbReference type="GO" id="GO:0005737">
    <property type="term" value="C:cytoplasm"/>
    <property type="evidence" value="ECO:0007669"/>
    <property type="project" value="InterPro"/>
</dbReference>
<keyword evidence="6 13" id="KW-0479">Metal-binding</keyword>
<dbReference type="Gene3D" id="3.40.720.10">
    <property type="entry name" value="Alkaline Phosphatase, subunit A"/>
    <property type="match status" value="1"/>
</dbReference>
<evidence type="ECO:0000256" key="6">
    <source>
        <dbReference type="ARBA" id="ARBA00022723"/>
    </source>
</evidence>
<evidence type="ECO:0000256" key="3">
    <source>
        <dbReference type="ARBA" id="ARBA00002315"/>
    </source>
</evidence>
<dbReference type="RefSeq" id="WP_013252834.1">
    <property type="nucleotide sequence ID" value="NC_014364.1"/>
</dbReference>
<dbReference type="CDD" id="cd16010">
    <property type="entry name" value="iPGM"/>
    <property type="match status" value="1"/>
</dbReference>
<comment type="function">
    <text evidence="3">Catalyzes the interconversion of 2-phosphoglycerate and 3-phosphoglycerate.</text>
</comment>
<sequence length="550" mass="59999">MVEALKANPAFSGRKGPVVLVIMDGVGFGKYTEGDAVAAAHTEVLDELMASYPMTKLKAHGIAVGLPSDDDMGNSEVGHNAIGAGRVFAQGAKRVNGAIESGEMFTGETWKKLTENVKKSGGSLHFLGLLSDGNVHSHINHLKAMVARAKEDGVKRVRVHALLDGRDVGETSALDYFDPFADYLASLSDGGFDAKIASGGGRMKITMDRYNADWEMVHRGWQIHVLGEGRQFANAHEAIETLRKETGAIDQDLPPFVIAEGGKAVGTVEDGDSFILFNFRGDRALEITKAFEAGDDFSEFDRVRVPNVEYAGMMEYDGDLHVPKQYLVSPPSIDKTMAEYLAASGVKMFSISETQKFGHVTYFFNGNRSGKFSEELEEYVEIPSDRVPFEERPWMKAAEITDRVIEEIEKGSYRFIKLNYPNGDMVGHTGIYEAVLCSMEALDLSLGRLKKAVEKAGGVMVISADHGNSDDMFEHDKKSGAVKTKANGKPQAKTSHSLNPVPCIVYDPGYKGEYAKELRSGLGISSLAATCIELLGFQAPEDYDTSVFTW</sequence>
<dbReference type="AlphaFoldDB" id="E1RA79"/>
<dbReference type="SUPFAM" id="SSF53649">
    <property type="entry name" value="Alkaline phosphatase-like"/>
    <property type="match status" value="1"/>
</dbReference>
<dbReference type="NCBIfam" id="TIGR01307">
    <property type="entry name" value="pgm_bpd_ind"/>
    <property type="match status" value="1"/>
</dbReference>
<dbReference type="EC" id="5.4.2.12" evidence="10"/>
<dbReference type="STRING" id="573413.Spirs_0213"/>
<feature type="binding site" evidence="12">
    <location>
        <position position="356"/>
    </location>
    <ligand>
        <name>substrate</name>
    </ligand>
</feature>
<dbReference type="HOGENOM" id="CLU_026099_3_1_12"/>
<evidence type="ECO:0000256" key="10">
    <source>
        <dbReference type="NCBIfam" id="TIGR01307"/>
    </source>
</evidence>